<evidence type="ECO:0000313" key="2">
    <source>
        <dbReference type="Proteomes" id="UP000007396"/>
    </source>
</evidence>
<sequence length="91" mass="10385">MEVTNVIKLRAVKITNRRASLILLVPNHELHEYDSLCNLDSHKLLQPIRQLGQYPQRIPELPSQCPPIECGRYTSCYAIEPPNLVLSYSQG</sequence>
<name>H9YAF8_9CAUD</name>
<accession>H9YAF8</accession>
<dbReference type="Proteomes" id="UP000007396">
    <property type="component" value="Genome"/>
</dbReference>
<dbReference type="EMBL" id="JQ780163">
    <property type="protein sequence ID" value="AFH14410.1"/>
    <property type="molecule type" value="Genomic_DNA"/>
</dbReference>
<proteinExistence type="predicted"/>
<reference evidence="1 2" key="1">
    <citation type="journal article" date="2013" name="Arch. Virol.">
        <title>The genome of VP3, a T7-like phage used for the typing of Vibrio cholerae.</title>
        <authorList>
            <person name="Li W."/>
            <person name="Zhang J."/>
            <person name="Chen Z."/>
            <person name="Zhang Q."/>
            <person name="Zhang L."/>
            <person name="Du P."/>
            <person name="Chen C."/>
            <person name="Kan B."/>
        </authorList>
    </citation>
    <scope>NUCLEOTIDE SEQUENCE [LARGE SCALE GENOMIC DNA]</scope>
</reference>
<protein>
    <submittedName>
        <fullName evidence="1">Putative RNA polymerase inhibitor</fullName>
    </submittedName>
</protein>
<gene>
    <name evidence="1" type="ORF">VP3_0010</name>
</gene>
<organism evidence="1 2">
    <name type="scientific">Vibrio phage VP3</name>
    <dbReference type="NCBI Taxonomy" id="588068"/>
    <lineage>
        <taxon>Viruses</taxon>
        <taxon>Duplodnaviria</taxon>
        <taxon>Heunggongvirae</taxon>
        <taxon>Uroviricota</taxon>
        <taxon>Caudoviricetes</taxon>
        <taxon>Autographivirales</taxon>
        <taxon>Autotranscriptaviridae</taxon>
        <taxon>Studiervirinae</taxon>
        <taxon>Chatterjeevirus</taxon>
        <taxon>Chatterjeevirus VP4</taxon>
    </lineage>
</organism>
<evidence type="ECO:0000313" key="1">
    <source>
        <dbReference type="EMBL" id="AFH14410.1"/>
    </source>
</evidence>